<dbReference type="RefSeq" id="WP_315569691.1">
    <property type="nucleotide sequence ID" value="NZ_CP118866.1"/>
</dbReference>
<evidence type="ECO:0000313" key="3">
    <source>
        <dbReference type="Proteomes" id="UP001220478"/>
    </source>
</evidence>
<sequence length="173" mass="19306">MKKIVSLVLMILVLFSQSANFLQAQDSSNLLQLRDLPEYIWEYEEDASKAEIVEEVDYLGPSRGISIPGGGSVIINTDLISDKTVDVSFSLSFGLASASVTLPLAEYARNRYVGSSVNIPSDGFYVIKVKSWTKVTPIIAKRKLLGSNDWYDDYIYSTKCEVLSLEFDTERVD</sequence>
<reference evidence="2 3" key="1">
    <citation type="submission" date="2023-02" db="EMBL/GenBank/DDBJ databases">
        <title>Novel Oscillospiraceae bacterial genomes.</title>
        <authorList>
            <person name="Srinivasan S."/>
            <person name="Austin M.N."/>
            <person name="Fiedler T.L."/>
            <person name="Strenk S.M."/>
            <person name="Agnew K.J."/>
            <person name="Nagana Gowda G.A."/>
            <person name="Raftery D."/>
            <person name="Beamer M.A."/>
            <person name="Achilles S.L."/>
            <person name="Wiesenfeld H.C."/>
            <person name="Fredricks D.N."/>
            <person name="Hillier S.L."/>
        </authorList>
    </citation>
    <scope>NUCLEOTIDE SEQUENCE [LARGE SCALE GENOMIC DNA]</scope>
    <source>
        <strain evidence="2 3">CHIC02 1186E3-8</strain>
    </source>
</reference>
<proteinExistence type="predicted"/>
<organism evidence="2 3">
    <name type="scientific">Amygdalobacter indicium</name>
    <dbReference type="NCBI Taxonomy" id="3029272"/>
    <lineage>
        <taxon>Bacteria</taxon>
        <taxon>Bacillati</taxon>
        <taxon>Bacillota</taxon>
        <taxon>Clostridia</taxon>
        <taxon>Eubacteriales</taxon>
        <taxon>Oscillospiraceae</taxon>
        <taxon>Amygdalobacter</taxon>
    </lineage>
</organism>
<accession>A0ABY8C5E9</accession>
<gene>
    <name evidence="2" type="ORF">PYS61_01770</name>
</gene>
<keyword evidence="1" id="KW-0732">Signal</keyword>
<evidence type="ECO:0000256" key="1">
    <source>
        <dbReference type="SAM" id="SignalP"/>
    </source>
</evidence>
<feature type="chain" id="PRO_5046683683" evidence="1">
    <location>
        <begin position="25"/>
        <end position="173"/>
    </location>
</feature>
<name>A0ABY8C5E9_9FIRM</name>
<dbReference type="EMBL" id="CP118868">
    <property type="protein sequence ID" value="WEG35921.1"/>
    <property type="molecule type" value="Genomic_DNA"/>
</dbReference>
<dbReference type="Proteomes" id="UP001220478">
    <property type="component" value="Chromosome"/>
</dbReference>
<feature type="signal peptide" evidence="1">
    <location>
        <begin position="1"/>
        <end position="24"/>
    </location>
</feature>
<evidence type="ECO:0000313" key="2">
    <source>
        <dbReference type="EMBL" id="WEG35921.1"/>
    </source>
</evidence>
<protein>
    <submittedName>
        <fullName evidence="2">Uncharacterized protein</fullName>
    </submittedName>
</protein>
<keyword evidence="3" id="KW-1185">Reference proteome</keyword>